<evidence type="ECO:0000313" key="2">
    <source>
        <dbReference type="Proteomes" id="UP000663887"/>
    </source>
</evidence>
<name>A0A816YHW2_9BILA</name>
<protein>
    <submittedName>
        <fullName evidence="1">Uncharacterized protein</fullName>
    </submittedName>
</protein>
<sequence>YHENVSMKEESLRKNCNSIYDLAKDTLCGKHTSLVDSLQSHIRISFTNFVSYILKYIIDDYGLESLTKLSSHDNNYSKLLELLDYSSFTVNYENKTDNAKIKLAQQQDQTNDRDDILRFDYYDPQPVPAAVTTTAFNDFYEDDKETDNKRNQFRTQLIRSITNDKILNKIISSSIVESYTRDSIRILCTIIEKNFHDKQMKCEQTIDFISRWLILIDDDENVSYNSSPNHDAWRLAHVYTLLEYEQDDLLALYSACRITENLDTNQTLYEDLLGDRKATRSNVRENYFN</sequence>
<dbReference type="EMBL" id="CAJNRG010015198">
    <property type="protein sequence ID" value="CAF2162960.1"/>
    <property type="molecule type" value="Genomic_DNA"/>
</dbReference>
<accession>A0A816YHW2</accession>
<proteinExistence type="predicted"/>
<evidence type="ECO:0000313" key="1">
    <source>
        <dbReference type="EMBL" id="CAF2162960.1"/>
    </source>
</evidence>
<dbReference type="Proteomes" id="UP000663887">
    <property type="component" value="Unassembled WGS sequence"/>
</dbReference>
<gene>
    <name evidence="1" type="ORF">XDN619_LOCUS30642</name>
</gene>
<dbReference type="AlphaFoldDB" id="A0A816YHW2"/>
<feature type="non-terminal residue" evidence="1">
    <location>
        <position position="1"/>
    </location>
</feature>
<reference evidence="1" key="1">
    <citation type="submission" date="2021-02" db="EMBL/GenBank/DDBJ databases">
        <authorList>
            <person name="Nowell W R."/>
        </authorList>
    </citation>
    <scope>NUCLEOTIDE SEQUENCE</scope>
</reference>
<comment type="caution">
    <text evidence="1">The sequence shown here is derived from an EMBL/GenBank/DDBJ whole genome shotgun (WGS) entry which is preliminary data.</text>
</comment>
<organism evidence="1 2">
    <name type="scientific">Rotaria magnacalcarata</name>
    <dbReference type="NCBI Taxonomy" id="392030"/>
    <lineage>
        <taxon>Eukaryota</taxon>
        <taxon>Metazoa</taxon>
        <taxon>Spiralia</taxon>
        <taxon>Gnathifera</taxon>
        <taxon>Rotifera</taxon>
        <taxon>Eurotatoria</taxon>
        <taxon>Bdelloidea</taxon>
        <taxon>Philodinida</taxon>
        <taxon>Philodinidae</taxon>
        <taxon>Rotaria</taxon>
    </lineage>
</organism>